<dbReference type="SMART" id="SM00646">
    <property type="entry name" value="Ami_3"/>
    <property type="match status" value="1"/>
</dbReference>
<organism evidence="6 7">
    <name type="scientific">Salinicola corii</name>
    <dbReference type="NCBI Taxonomy" id="2606937"/>
    <lineage>
        <taxon>Bacteria</taxon>
        <taxon>Pseudomonadati</taxon>
        <taxon>Pseudomonadota</taxon>
        <taxon>Gammaproteobacteria</taxon>
        <taxon>Oceanospirillales</taxon>
        <taxon>Halomonadaceae</taxon>
        <taxon>Salinicola</taxon>
    </lineage>
</organism>
<gene>
    <name evidence="6" type="ORF">F0A16_10700</name>
</gene>
<evidence type="ECO:0000313" key="6">
    <source>
        <dbReference type="EMBL" id="KAA0018185.1"/>
    </source>
</evidence>
<dbReference type="PANTHER" id="PTHR30404:SF0">
    <property type="entry name" value="N-ACETYLMURAMOYL-L-ALANINE AMIDASE AMIC"/>
    <property type="match status" value="1"/>
</dbReference>
<keyword evidence="3" id="KW-0378">Hydrolase</keyword>
<evidence type="ECO:0000256" key="1">
    <source>
        <dbReference type="ARBA" id="ARBA00001561"/>
    </source>
</evidence>
<evidence type="ECO:0000256" key="2">
    <source>
        <dbReference type="ARBA" id="ARBA00011901"/>
    </source>
</evidence>
<dbReference type="GO" id="GO:0009253">
    <property type="term" value="P:peptidoglycan catabolic process"/>
    <property type="evidence" value="ECO:0007669"/>
    <property type="project" value="InterPro"/>
</dbReference>
<feature type="signal peptide" evidence="4">
    <location>
        <begin position="1"/>
        <end position="23"/>
    </location>
</feature>
<dbReference type="InterPro" id="IPR050695">
    <property type="entry name" value="N-acetylmuramoyl_amidase_3"/>
</dbReference>
<evidence type="ECO:0000313" key="7">
    <source>
        <dbReference type="Proteomes" id="UP000466024"/>
    </source>
</evidence>
<dbReference type="Gene3D" id="2.60.40.3500">
    <property type="match status" value="1"/>
</dbReference>
<evidence type="ECO:0000256" key="3">
    <source>
        <dbReference type="ARBA" id="ARBA00022801"/>
    </source>
</evidence>
<comment type="catalytic activity">
    <reaction evidence="1">
        <text>Hydrolyzes the link between N-acetylmuramoyl residues and L-amino acid residues in certain cell-wall glycopeptides.</text>
        <dbReference type="EC" id="3.5.1.28"/>
    </reaction>
</comment>
<dbReference type="Pfam" id="PF01520">
    <property type="entry name" value="Amidase_3"/>
    <property type="match status" value="1"/>
</dbReference>
<dbReference type="CDD" id="cd02696">
    <property type="entry name" value="MurNAc-LAA"/>
    <property type="match status" value="1"/>
</dbReference>
<name>A0A640WDY2_9GAMM</name>
<reference evidence="6 7" key="1">
    <citation type="submission" date="2019-08" db="EMBL/GenBank/DDBJ databases">
        <title>Bioinformatics analysis of the strain L3 and L5.</title>
        <authorList>
            <person name="Li X."/>
        </authorList>
    </citation>
    <scope>NUCLEOTIDE SEQUENCE [LARGE SCALE GENOMIC DNA]</scope>
    <source>
        <strain evidence="6 7">L3</strain>
    </source>
</reference>
<dbReference type="Gene3D" id="3.40.630.40">
    <property type="entry name" value="Zn-dependent exopeptidases"/>
    <property type="match status" value="1"/>
</dbReference>
<keyword evidence="7" id="KW-1185">Reference proteome</keyword>
<accession>A0A640WDY2</accession>
<dbReference type="InterPro" id="IPR002508">
    <property type="entry name" value="MurNAc-LAA_cat"/>
</dbReference>
<dbReference type="SUPFAM" id="SSF53187">
    <property type="entry name" value="Zn-dependent exopeptidases"/>
    <property type="match status" value="1"/>
</dbReference>
<feature type="chain" id="PRO_5024813992" description="N-acetylmuramoyl-L-alanine amidase" evidence="4">
    <location>
        <begin position="24"/>
        <end position="381"/>
    </location>
</feature>
<dbReference type="EC" id="3.5.1.28" evidence="2"/>
<feature type="domain" description="MurNAc-LAA" evidence="5">
    <location>
        <begin position="213"/>
        <end position="371"/>
    </location>
</feature>
<dbReference type="EMBL" id="VTPX01000005">
    <property type="protein sequence ID" value="KAA0018185.1"/>
    <property type="molecule type" value="Genomic_DNA"/>
</dbReference>
<evidence type="ECO:0000259" key="5">
    <source>
        <dbReference type="SMART" id="SM00646"/>
    </source>
</evidence>
<dbReference type="PANTHER" id="PTHR30404">
    <property type="entry name" value="N-ACETYLMURAMOYL-L-ALANINE AMIDASE"/>
    <property type="match status" value="1"/>
</dbReference>
<dbReference type="InterPro" id="IPR021731">
    <property type="entry name" value="AMIN_dom"/>
</dbReference>
<dbReference type="GO" id="GO:0008745">
    <property type="term" value="F:N-acetylmuramoyl-L-alanine amidase activity"/>
    <property type="evidence" value="ECO:0007669"/>
    <property type="project" value="UniProtKB-EC"/>
</dbReference>
<sequence length="381" mass="41627">MDRRRFITTLLATCLLPSTRALAGNPLIPFTLTEDDESASFVIELEGSNEHNVFTLDHPPRVVIDLPQVTRVASSSAALHQHAGIVEDVRTGQRAGGIRIVLDLKTLKQPKTHIRQLGANRSQLIVSINDPDPLMAAVTAEAQSHNQPRKAIIEIDAGHGGKDPGCISADDHYEKYVAMGVADYLKGRLDTDPRFEPSLTRDSDIFIPLHQRVLMARNHHADLFISIHADAAPTTKAAGASVYILSEHGASSATARWLAESQNSSDRYASTRDSEIYSDDPDVQSVLIDLSMRGTDVASQKLARTTLNQLGSVTALHNDRVNKAAFAVLKSPDIPSMLVETGFMSNRQDCRRLLRSAHQQELAEALHQSVADFFEANPIPG</sequence>
<evidence type="ECO:0000256" key="4">
    <source>
        <dbReference type="SAM" id="SignalP"/>
    </source>
</evidence>
<comment type="caution">
    <text evidence="6">The sequence shown here is derived from an EMBL/GenBank/DDBJ whole genome shotgun (WGS) entry which is preliminary data.</text>
</comment>
<proteinExistence type="predicted"/>
<dbReference type="AlphaFoldDB" id="A0A640WDY2"/>
<dbReference type="GO" id="GO:0030288">
    <property type="term" value="C:outer membrane-bounded periplasmic space"/>
    <property type="evidence" value="ECO:0007669"/>
    <property type="project" value="TreeGrafter"/>
</dbReference>
<dbReference type="Pfam" id="PF11741">
    <property type="entry name" value="AMIN"/>
    <property type="match status" value="1"/>
</dbReference>
<protein>
    <recommendedName>
        <fullName evidence="2">N-acetylmuramoyl-L-alanine amidase</fullName>
        <ecNumber evidence="2">3.5.1.28</ecNumber>
    </recommendedName>
</protein>
<dbReference type="RefSeq" id="WP_149435388.1">
    <property type="nucleotide sequence ID" value="NZ_VTPX01000005.1"/>
</dbReference>
<dbReference type="Proteomes" id="UP000466024">
    <property type="component" value="Unassembled WGS sequence"/>
</dbReference>
<keyword evidence="4" id="KW-0732">Signal</keyword>